<sequence>MPKSLAAFLAGFKSAATRRINALRQTPGLPLWQRNYYEHILRDEAGLARAREYVLRNPLKWDEDENHPGNVKRIGEL</sequence>
<dbReference type="Gene3D" id="3.30.70.1290">
    <property type="entry name" value="Transposase IS200-like"/>
    <property type="match status" value="1"/>
</dbReference>
<gene>
    <name evidence="1" type="ORF">HYZ11_12900</name>
</gene>
<evidence type="ECO:0000313" key="2">
    <source>
        <dbReference type="Proteomes" id="UP000782312"/>
    </source>
</evidence>
<dbReference type="GO" id="GO:0003677">
    <property type="term" value="F:DNA binding"/>
    <property type="evidence" value="ECO:0007669"/>
    <property type="project" value="InterPro"/>
</dbReference>
<accession>A0A932I046</accession>
<protein>
    <recommendedName>
        <fullName evidence="3">Transposase IS200-like domain-containing protein</fullName>
    </recommendedName>
</protein>
<dbReference type="AlphaFoldDB" id="A0A932I046"/>
<dbReference type="EMBL" id="JACPUR010000030">
    <property type="protein sequence ID" value="MBI3128497.1"/>
    <property type="molecule type" value="Genomic_DNA"/>
</dbReference>
<dbReference type="SUPFAM" id="SSF143422">
    <property type="entry name" value="Transposase IS200-like"/>
    <property type="match status" value="1"/>
</dbReference>
<dbReference type="InterPro" id="IPR036515">
    <property type="entry name" value="Transposase_17_sf"/>
</dbReference>
<dbReference type="GO" id="GO:0004803">
    <property type="term" value="F:transposase activity"/>
    <property type="evidence" value="ECO:0007669"/>
    <property type="project" value="InterPro"/>
</dbReference>
<evidence type="ECO:0008006" key="3">
    <source>
        <dbReference type="Google" id="ProtNLM"/>
    </source>
</evidence>
<comment type="caution">
    <text evidence="1">The sequence shown here is derived from an EMBL/GenBank/DDBJ whole genome shotgun (WGS) entry which is preliminary data.</text>
</comment>
<evidence type="ECO:0000313" key="1">
    <source>
        <dbReference type="EMBL" id="MBI3128497.1"/>
    </source>
</evidence>
<proteinExistence type="predicted"/>
<reference evidence="1" key="1">
    <citation type="submission" date="2020-07" db="EMBL/GenBank/DDBJ databases">
        <title>Huge and variable diversity of episymbiotic CPR bacteria and DPANN archaea in groundwater ecosystems.</title>
        <authorList>
            <person name="He C.Y."/>
            <person name="Keren R."/>
            <person name="Whittaker M."/>
            <person name="Farag I.F."/>
            <person name="Doudna J."/>
            <person name="Cate J.H.D."/>
            <person name="Banfield J.F."/>
        </authorList>
    </citation>
    <scope>NUCLEOTIDE SEQUENCE</scope>
    <source>
        <strain evidence="1">NC_groundwater_763_Ag_S-0.2um_68_21</strain>
    </source>
</reference>
<dbReference type="GO" id="GO:0006313">
    <property type="term" value="P:DNA transposition"/>
    <property type="evidence" value="ECO:0007669"/>
    <property type="project" value="InterPro"/>
</dbReference>
<organism evidence="1 2">
    <name type="scientific">Tectimicrobiota bacterium</name>
    <dbReference type="NCBI Taxonomy" id="2528274"/>
    <lineage>
        <taxon>Bacteria</taxon>
        <taxon>Pseudomonadati</taxon>
        <taxon>Nitrospinota/Tectimicrobiota group</taxon>
        <taxon>Candidatus Tectimicrobiota</taxon>
    </lineage>
</organism>
<dbReference type="Proteomes" id="UP000782312">
    <property type="component" value="Unassembled WGS sequence"/>
</dbReference>
<name>A0A932I046_UNCTE</name>